<evidence type="ECO:0000313" key="3">
    <source>
        <dbReference type="EMBL" id="EKD25184.1"/>
    </source>
</evidence>
<dbReference type="PIRSF" id="PIRSF016487">
    <property type="entry name" value="CYTH_UCP016487"/>
    <property type="match status" value="1"/>
</dbReference>
<dbReference type="SUPFAM" id="SSF55154">
    <property type="entry name" value="CYTH-like phosphatases"/>
    <property type="match status" value="1"/>
</dbReference>
<organism evidence="3">
    <name type="scientific">uncultured bacterium</name>
    <name type="common">gcode 4</name>
    <dbReference type="NCBI Taxonomy" id="1234023"/>
    <lineage>
        <taxon>Bacteria</taxon>
        <taxon>environmental samples</taxon>
    </lineage>
</organism>
<dbReference type="PROSITE" id="PS51707">
    <property type="entry name" value="CYTH"/>
    <property type="match status" value="1"/>
</dbReference>
<dbReference type="EMBL" id="AMFJ01036116">
    <property type="protein sequence ID" value="EKD25184.1"/>
    <property type="molecule type" value="Genomic_DNA"/>
</dbReference>
<dbReference type="InterPro" id="IPR033469">
    <property type="entry name" value="CYTH-like_dom_sf"/>
</dbReference>
<feature type="active site" description="Proton acceptor" evidence="1">
    <location>
        <position position="30"/>
    </location>
</feature>
<comment type="caution">
    <text evidence="3">The sequence shown here is derived from an EMBL/GenBank/DDBJ whole genome shotgun (WGS) entry which is preliminary data.</text>
</comment>
<dbReference type="PANTHER" id="PTHR40114:SF1">
    <property type="entry name" value="SLR0698 PROTEIN"/>
    <property type="match status" value="1"/>
</dbReference>
<gene>
    <name evidence="3" type="ORF">ACD_80C00109G0004</name>
</gene>
<evidence type="ECO:0000259" key="2">
    <source>
        <dbReference type="PROSITE" id="PS51707"/>
    </source>
</evidence>
<dbReference type="SMART" id="SM01118">
    <property type="entry name" value="CYTH"/>
    <property type="match status" value="1"/>
</dbReference>
<sequence length="161" mass="19418">MALEIERKFLIKTIPLDISQFPHKEIIQWYFNDPTSGKSIRVRHIWDEYKVTRKKWHGLVREEIEATITKEEFDQFRFQVENHFIEKTRYYIPYEWLIIELDIYKNLQDLKTAEVEFASKRDAKKFIVPERFGEELTKMREASNGYIANHGLSDELISMIS</sequence>
<evidence type="ECO:0000256" key="1">
    <source>
        <dbReference type="PIRSR" id="PIRSR016487-1"/>
    </source>
</evidence>
<dbReference type="InterPro" id="IPR023577">
    <property type="entry name" value="CYTH_domain"/>
</dbReference>
<accession>K1YIK6</accession>
<dbReference type="Gene3D" id="2.40.320.10">
    <property type="entry name" value="Hypothetical Protein Pfu-838710-001"/>
    <property type="match status" value="1"/>
</dbReference>
<dbReference type="InterPro" id="IPR012042">
    <property type="entry name" value="NeuTTM/CthTTM-like"/>
</dbReference>
<protein>
    <submittedName>
        <fullName evidence="3">Adenylate cyclase</fullName>
    </submittedName>
</protein>
<proteinExistence type="predicted"/>
<name>K1YIK6_9BACT</name>
<dbReference type="AlphaFoldDB" id="K1YIK6"/>
<feature type="domain" description="CYTH" evidence="2">
    <location>
        <begin position="2"/>
        <end position="152"/>
    </location>
</feature>
<dbReference type="PANTHER" id="PTHR40114">
    <property type="entry name" value="SLR0698 PROTEIN"/>
    <property type="match status" value="1"/>
</dbReference>
<reference evidence="3" key="1">
    <citation type="journal article" date="2012" name="Science">
        <title>Fermentation, hydrogen, and sulfur metabolism in multiple uncultivated bacterial phyla.</title>
        <authorList>
            <person name="Wrighton K.C."/>
            <person name="Thomas B.C."/>
            <person name="Sharon I."/>
            <person name="Miller C.S."/>
            <person name="Castelle C.J."/>
            <person name="VerBerkmoes N.C."/>
            <person name="Wilkins M.J."/>
            <person name="Hettich R.L."/>
            <person name="Lipton M.S."/>
            <person name="Williams K.H."/>
            <person name="Long P.E."/>
            <person name="Banfield J.F."/>
        </authorList>
    </citation>
    <scope>NUCLEOTIDE SEQUENCE [LARGE SCALE GENOMIC DNA]</scope>
</reference>